<evidence type="ECO:0000313" key="3">
    <source>
        <dbReference type="Proteomes" id="UP000197470"/>
    </source>
</evidence>
<protein>
    <recommendedName>
        <fullName evidence="1">Peptidase S1 domain-containing protein</fullName>
    </recommendedName>
</protein>
<dbReference type="Gene3D" id="2.40.10.10">
    <property type="entry name" value="Trypsin-like serine proteases"/>
    <property type="match status" value="2"/>
</dbReference>
<sequence>MNFKIEDITGKILEKNKVVGTGFLITPNLFITARHNVHNNIDGEPDEKEVFINLAKTGNIKGKTINLKNSYLKRMDTVAIKLENSITNIKLTKFFKLKNSSKNYMFQTYGYPKEKPEGFYIEGVVISDTINSIENNDYELKIEESYYLQSYKGLSGAPILINNFIVGIIVAEATEENLYGISFKLIDSFLKETNNEENILIEERELTYISTEKIKEFKEKINHNSLLKYTEETFNVAGPRYSKINLENQTLKNLKIFLDENISQEKLLKYYKELMDELNSLKECYTYSEYTKALLFIDASIIEIKKIEKFLSEILETFKKILEENINENNIEFFNNLKLKIPNVIVNIKNIFDDEIIRFDEKYGKNAFYNEKWRGAMASYQCEFPCANLDTLKNLEKILNNFISFINDNYLDLLFSKTLLLRGIGGIGKTHTLCDITKYRVQNKNLCFLFFGNYFSNKTIEETILEKLGLKNLDFDSFLYILNNVGEIENEKVTFIIDALNETNQNNYWNSYLESFIEKIKMYKHIKLIISCRSLYINETLNKEILKKFFMLEHNGFEKIEDFAIAEYFKYYNINTSYISKLELQKEFKNPLFLKMYCEIIKDNNEIQNIDSLSLLFQKFFEIKNEKISKKLNSYISSRDNLIEKCILEISKNMKNNEKNFILWKDLRKEINNLISDEIGNCGLTSKMLIDELISENILKENDSISFSFGFERFFDYIIAKNTLEINRDFSSLFDEIKKQKEKIELFRGSLEFITLLFKEKYNKELINQFSLEDKEFYDIFISSLPLRKNEYIDLETKNIFESCLKNNRDSFMTEKSFFTLFELSLRKECLLNAEYFHNLFKYCSMTRRDCFLGYWMLKSYEKYSSVKSLLDNALYLKDREVDLDIIKLWLTILIWFTSLNDCYIRDNASKGLTNLIRLYPSITLYAIEKFEKIDDDYLQERLWGSIYASLILNEDDERIEKVVEYIYKEYILNKKIPKNVLLRDYFKNIAEFAEKKDILKYNISSFKAPYKSKKIEKIKKIDIPLKDKELYYNCTQSDFAIYTIPKTVIDYGFSQVDIGELIYTEITNNNYSSKISKLNSYIDYNYGSERSRDERVERIGKKYQKIYLYRILGQIYDNYPDKIDSDFEQGNEFREIDLTSLPYSQLKYNLIGNELSYNFDITNSIALEEWFKKEDIYTISREILSFDNNFLLKGYFSINKKESELENLPLKEIWIHINSYLIRKEDLKKCKKFFKGKDFWGRWLPEGFNFYENWIGEYPWSKAYFNIFQDFEEKRDIPIKLIPTAHDFINEKDSKFCKNDISEKFLFPSEIFFENLNLKWNGENVYLLGSEPMFLINNGKSHSIYSNKKLLEEYLNDNNYLLVWTILGEKHYLEGKSGSFPGSMTFSQSFILENSLIKRIHIFSKFNPPWKNKK</sequence>
<dbReference type="Proteomes" id="UP000197470">
    <property type="component" value="Unassembled WGS sequence"/>
</dbReference>
<name>A0A246EDZ7_FUSNP</name>
<dbReference type="InterPro" id="IPR009003">
    <property type="entry name" value="Peptidase_S1_PA"/>
</dbReference>
<proteinExistence type="predicted"/>
<reference evidence="2 3" key="1">
    <citation type="submission" date="2017-05" db="EMBL/GenBank/DDBJ databases">
        <title>Genome sequencing of Fusobacterium nucleatum subsp. polymorphum KCOM 1001 (=ChDC F119).</title>
        <authorList>
            <person name="Kook J.-K."/>
            <person name="Park S.-N."/>
            <person name="Lim Y.K."/>
            <person name="Roh H."/>
        </authorList>
    </citation>
    <scope>NUCLEOTIDE SEQUENCE [LARGE SCALE GENOMIC DNA]</scope>
    <source>
        <strain evidence="2 3">KCOM 1001</strain>
    </source>
</reference>
<gene>
    <name evidence="2" type="ORF">CA839_02170</name>
</gene>
<accession>A0A246EDZ7</accession>
<dbReference type="EMBL" id="NHRT01000001">
    <property type="protein sequence ID" value="OWP24833.1"/>
    <property type="molecule type" value="Genomic_DNA"/>
</dbReference>
<comment type="caution">
    <text evidence="2">The sequence shown here is derived from an EMBL/GenBank/DDBJ whole genome shotgun (WGS) entry which is preliminary data.</text>
</comment>
<evidence type="ECO:0000313" key="2">
    <source>
        <dbReference type="EMBL" id="OWP24833.1"/>
    </source>
</evidence>
<dbReference type="Pfam" id="PF00089">
    <property type="entry name" value="Trypsin"/>
    <property type="match status" value="1"/>
</dbReference>
<dbReference type="SUPFAM" id="SSF52540">
    <property type="entry name" value="P-loop containing nucleoside triphosphate hydrolases"/>
    <property type="match status" value="1"/>
</dbReference>
<organism evidence="2 3">
    <name type="scientific">Fusobacterium nucleatum subsp. polymorphum</name>
    <name type="common">Fusobacterium polymorphum</name>
    <dbReference type="NCBI Taxonomy" id="76857"/>
    <lineage>
        <taxon>Bacteria</taxon>
        <taxon>Fusobacteriati</taxon>
        <taxon>Fusobacteriota</taxon>
        <taxon>Fusobacteriia</taxon>
        <taxon>Fusobacteriales</taxon>
        <taxon>Fusobacteriaceae</taxon>
        <taxon>Fusobacterium</taxon>
    </lineage>
</organism>
<dbReference type="InterPro" id="IPR043504">
    <property type="entry name" value="Peptidase_S1_PA_chymotrypsin"/>
</dbReference>
<evidence type="ECO:0000259" key="1">
    <source>
        <dbReference type="Pfam" id="PF00089"/>
    </source>
</evidence>
<dbReference type="GO" id="GO:0004252">
    <property type="term" value="F:serine-type endopeptidase activity"/>
    <property type="evidence" value="ECO:0007669"/>
    <property type="project" value="InterPro"/>
</dbReference>
<dbReference type="GO" id="GO:0006508">
    <property type="term" value="P:proteolysis"/>
    <property type="evidence" value="ECO:0007669"/>
    <property type="project" value="InterPro"/>
</dbReference>
<dbReference type="SUPFAM" id="SSF50494">
    <property type="entry name" value="Trypsin-like serine proteases"/>
    <property type="match status" value="1"/>
</dbReference>
<feature type="domain" description="Peptidase S1" evidence="1">
    <location>
        <begin position="17"/>
        <end position="174"/>
    </location>
</feature>
<dbReference type="RefSeq" id="WP_088387751.1">
    <property type="nucleotide sequence ID" value="NZ_NHRT01000001.1"/>
</dbReference>
<dbReference type="InterPro" id="IPR001254">
    <property type="entry name" value="Trypsin_dom"/>
</dbReference>
<dbReference type="InterPro" id="IPR027417">
    <property type="entry name" value="P-loop_NTPase"/>
</dbReference>